<reference evidence="1 2" key="1">
    <citation type="submission" date="2019-07" db="EMBL/GenBank/DDBJ databases">
        <title>Whole genome shotgun sequence of Vibrio sagamiensis NBRC 104589.</title>
        <authorList>
            <person name="Hosoyama A."/>
            <person name="Uohara A."/>
            <person name="Ohji S."/>
            <person name="Ichikawa N."/>
        </authorList>
    </citation>
    <scope>NUCLEOTIDE SEQUENCE [LARGE SCALE GENOMIC DNA]</scope>
    <source>
        <strain evidence="1 2">NBRC 104589</strain>
    </source>
</reference>
<dbReference type="Proteomes" id="UP000321922">
    <property type="component" value="Unassembled WGS sequence"/>
</dbReference>
<dbReference type="AlphaFoldDB" id="A0A511QDK3"/>
<dbReference type="EMBL" id="BJXJ01000012">
    <property type="protein sequence ID" value="GEM75385.1"/>
    <property type="molecule type" value="Genomic_DNA"/>
</dbReference>
<name>A0A511QDK3_9VIBR</name>
<protein>
    <submittedName>
        <fullName evidence="1">Uncharacterized protein</fullName>
    </submittedName>
</protein>
<evidence type="ECO:0000313" key="1">
    <source>
        <dbReference type="EMBL" id="GEM75385.1"/>
    </source>
</evidence>
<evidence type="ECO:0000313" key="2">
    <source>
        <dbReference type="Proteomes" id="UP000321922"/>
    </source>
</evidence>
<gene>
    <name evidence="1" type="ORF">VSA01S_14970</name>
</gene>
<proteinExistence type="predicted"/>
<accession>A0A511QDK3</accession>
<organism evidence="1 2">
    <name type="scientific">Vibrio sagamiensis NBRC 104589</name>
    <dbReference type="NCBI Taxonomy" id="1219064"/>
    <lineage>
        <taxon>Bacteria</taxon>
        <taxon>Pseudomonadati</taxon>
        <taxon>Pseudomonadota</taxon>
        <taxon>Gammaproteobacteria</taxon>
        <taxon>Vibrionales</taxon>
        <taxon>Vibrionaceae</taxon>
        <taxon>Vibrio</taxon>
    </lineage>
</organism>
<sequence>MVKFIESIMVMKLASIVEIDDKYISSVNWNWDALHRHLVSLISLRLLIFKWPTSENSKVSN</sequence>
<keyword evidence="2" id="KW-1185">Reference proteome</keyword>
<comment type="caution">
    <text evidence="1">The sequence shown here is derived from an EMBL/GenBank/DDBJ whole genome shotgun (WGS) entry which is preliminary data.</text>
</comment>